<dbReference type="InterPro" id="IPR013267">
    <property type="entry name" value="Hepatitis_TTV_Orf2a"/>
</dbReference>
<feature type="non-terminal residue" evidence="2">
    <location>
        <position position="30"/>
    </location>
</feature>
<evidence type="ECO:0000256" key="1">
    <source>
        <dbReference type="SAM" id="MobiDB-lite"/>
    </source>
</evidence>
<sequence length="30" mass="3391">MVEFSTPVRSENATQERPRVPRAVAEGKFT</sequence>
<evidence type="ECO:0000313" key="2">
    <source>
        <dbReference type="EMBL" id="AAK77018.1"/>
    </source>
</evidence>
<protein>
    <submittedName>
        <fullName evidence="2">ORF2</fullName>
    </submittedName>
</protein>
<dbReference type="EMBL" id="AY035364">
    <property type="protein sequence ID" value="AAK77018.1"/>
    <property type="molecule type" value="Genomic_DNA"/>
</dbReference>
<dbReference type="Pfam" id="PF08197">
    <property type="entry name" value="TT_ORF2a"/>
    <property type="match status" value="1"/>
</dbReference>
<accession>Q91HB9</accession>
<feature type="region of interest" description="Disordered" evidence="1">
    <location>
        <begin position="1"/>
        <end position="30"/>
    </location>
</feature>
<name>Q91HB9_9VIRU</name>
<organism evidence="2">
    <name type="scientific">Torque teno virus</name>
    <dbReference type="NCBI Taxonomy" id="68887"/>
    <lineage>
        <taxon>Viruses</taxon>
        <taxon>Monodnaviria</taxon>
        <taxon>Shotokuvirae</taxon>
        <taxon>Commensaviricota</taxon>
        <taxon>Cardeaviricetes</taxon>
        <taxon>Sanitavirales</taxon>
        <taxon>Anelloviridae</taxon>
    </lineage>
</organism>
<proteinExistence type="predicted"/>
<reference evidence="2" key="1">
    <citation type="submission" date="2001-05" db="EMBL/GenBank/DDBJ databases">
        <title>Mother-to-child transmission of TT virus: Sequence analysis of non-coding region of TT virus in infected mother-infant pairs.</title>
        <authorList>
            <person name="Bagaglio S."/>
            <person name="Morsica G."/>
            <person name="Sitia G."/>
        </authorList>
    </citation>
    <scope>NUCLEOTIDE SEQUENCE</scope>
    <source>
        <strain evidence="2">LC8</strain>
    </source>
</reference>